<dbReference type="EMBL" id="CP022203">
    <property type="protein sequence ID" value="ATB46084.1"/>
    <property type="molecule type" value="Genomic_DNA"/>
</dbReference>
<reference evidence="7 8" key="1">
    <citation type="submission" date="2017-06" db="EMBL/GenBank/DDBJ databases">
        <title>Sequencing and comparative analysis of myxobacterial genomes.</title>
        <authorList>
            <person name="Rupp O."/>
            <person name="Goesmann A."/>
            <person name="Sogaard-Andersen L."/>
        </authorList>
    </citation>
    <scope>NUCLEOTIDE SEQUENCE [LARGE SCALE GENOMIC DNA]</scope>
    <source>
        <strain evidence="7 8">DSM 14697</strain>
    </source>
</reference>
<dbReference type="CDD" id="cd17485">
    <property type="entry name" value="MFS_MFSD3"/>
    <property type="match status" value="1"/>
</dbReference>
<dbReference type="InterPro" id="IPR011701">
    <property type="entry name" value="MFS"/>
</dbReference>
<evidence type="ECO:0000313" key="7">
    <source>
        <dbReference type="EMBL" id="ATB46084.1"/>
    </source>
</evidence>
<evidence type="ECO:0000256" key="2">
    <source>
        <dbReference type="ARBA" id="ARBA00022448"/>
    </source>
</evidence>
<accession>A0A250JQD6</accession>
<feature type="transmembrane region" description="Helical" evidence="6">
    <location>
        <begin position="172"/>
        <end position="191"/>
    </location>
</feature>
<dbReference type="SUPFAM" id="SSF103473">
    <property type="entry name" value="MFS general substrate transporter"/>
    <property type="match status" value="1"/>
</dbReference>
<evidence type="ECO:0000313" key="8">
    <source>
        <dbReference type="Proteomes" id="UP000217343"/>
    </source>
</evidence>
<keyword evidence="5 6" id="KW-0472">Membrane</keyword>
<feature type="transmembrane region" description="Helical" evidence="6">
    <location>
        <begin position="42"/>
        <end position="59"/>
    </location>
</feature>
<keyword evidence="8" id="KW-1185">Reference proteome</keyword>
<dbReference type="AlphaFoldDB" id="A0A250JQD6"/>
<dbReference type="Proteomes" id="UP000217343">
    <property type="component" value="Chromosome"/>
</dbReference>
<keyword evidence="4 6" id="KW-1133">Transmembrane helix</keyword>
<dbReference type="Gene3D" id="1.20.1250.20">
    <property type="entry name" value="MFS general substrate transporter like domains"/>
    <property type="match status" value="1"/>
</dbReference>
<feature type="transmembrane region" description="Helical" evidence="6">
    <location>
        <begin position="105"/>
        <end position="126"/>
    </location>
</feature>
<dbReference type="InterPro" id="IPR004752">
    <property type="entry name" value="AmpG_permease/AT-1"/>
</dbReference>
<evidence type="ECO:0000256" key="1">
    <source>
        <dbReference type="ARBA" id="ARBA00004141"/>
    </source>
</evidence>
<sequence>MLESMRLPPPRLALLCMLYFVQGLPFGFQATALPVYLRAQGASLTTIGLLGALWLPWALKALWAPLVDRYGSARIGRRKSWILPMQAGLVVTCAAAAVVASRDALLLLLALIFLMNLFAATQDIAVDGFAVDTLRPSELGLGNTAQVVGYKLGMLTGGGLLVWASARIGWPGLFVAMALLCLAAFIVMLFAQEVPPEPRAEPSALPARREPGWRELFQRLKAALLLPGAGWLLLFITTYKLGESMSDVLFKPFLVDMGITPAQIGLWVGTWGTGASIMGSLAGGVLASRMPLLGAVGLTATLRVVPLVGRWLLATGNVTDAGVIGVTMAEEFFGGALTTVMFAFMMSRVDRRIGATHYTLLASLEVWGKAPAGPLAGWLADARHGLGLGYAHVFLLGIGLSVVFLALLVPMRRQRHAPVTALNTA</sequence>
<evidence type="ECO:0000256" key="4">
    <source>
        <dbReference type="ARBA" id="ARBA00022989"/>
    </source>
</evidence>
<name>A0A250JQD6_9BACT</name>
<proteinExistence type="predicted"/>
<feature type="transmembrane region" description="Helical" evidence="6">
    <location>
        <begin position="324"/>
        <end position="346"/>
    </location>
</feature>
<keyword evidence="3 6" id="KW-0812">Transmembrane</keyword>
<feature type="transmembrane region" description="Helical" evidence="6">
    <location>
        <begin position="222"/>
        <end position="242"/>
    </location>
</feature>
<evidence type="ECO:0000256" key="3">
    <source>
        <dbReference type="ARBA" id="ARBA00022692"/>
    </source>
</evidence>
<dbReference type="InterPro" id="IPR036259">
    <property type="entry name" value="MFS_trans_sf"/>
</dbReference>
<dbReference type="PANTHER" id="PTHR12778">
    <property type="entry name" value="SOLUTE CARRIER FAMILY 33 ACETYL-COA TRANSPORTER -RELATED"/>
    <property type="match status" value="1"/>
</dbReference>
<keyword evidence="2" id="KW-0813">Transport</keyword>
<feature type="transmembrane region" description="Helical" evidence="6">
    <location>
        <begin position="262"/>
        <end position="285"/>
    </location>
</feature>
<evidence type="ECO:0000256" key="5">
    <source>
        <dbReference type="ARBA" id="ARBA00023136"/>
    </source>
</evidence>
<dbReference type="GO" id="GO:0022857">
    <property type="term" value="F:transmembrane transporter activity"/>
    <property type="evidence" value="ECO:0007669"/>
    <property type="project" value="InterPro"/>
</dbReference>
<dbReference type="Pfam" id="PF07690">
    <property type="entry name" value="MFS_1"/>
    <property type="match status" value="1"/>
</dbReference>
<dbReference type="GO" id="GO:0016020">
    <property type="term" value="C:membrane"/>
    <property type="evidence" value="ECO:0007669"/>
    <property type="project" value="UniProtKB-SubCell"/>
</dbReference>
<organism evidence="7 8">
    <name type="scientific">Corallococcus macrosporus DSM 14697</name>
    <dbReference type="NCBI Taxonomy" id="1189310"/>
    <lineage>
        <taxon>Bacteria</taxon>
        <taxon>Pseudomonadati</taxon>
        <taxon>Myxococcota</taxon>
        <taxon>Myxococcia</taxon>
        <taxon>Myxococcales</taxon>
        <taxon>Cystobacterineae</taxon>
        <taxon>Myxococcaceae</taxon>
        <taxon>Corallococcus</taxon>
    </lineage>
</organism>
<dbReference type="PANTHER" id="PTHR12778:SF10">
    <property type="entry name" value="MAJOR FACILITATOR SUPERFAMILY DOMAIN-CONTAINING PROTEIN 3"/>
    <property type="match status" value="1"/>
</dbReference>
<protein>
    <submittedName>
        <fullName evidence="7">MFS transporter</fullName>
    </submittedName>
</protein>
<feature type="transmembrane region" description="Helical" evidence="6">
    <location>
        <begin position="386"/>
        <end position="409"/>
    </location>
</feature>
<comment type="subcellular location">
    <subcellularLocation>
        <location evidence="1">Membrane</location>
        <topology evidence="1">Multi-pass membrane protein</topology>
    </subcellularLocation>
</comment>
<feature type="transmembrane region" description="Helical" evidence="6">
    <location>
        <begin position="292"/>
        <end position="312"/>
    </location>
</feature>
<feature type="transmembrane region" description="Helical" evidence="6">
    <location>
        <begin position="358"/>
        <end position="380"/>
    </location>
</feature>
<gene>
    <name evidence="7" type="ORF">MYMAC_001676</name>
</gene>
<feature type="transmembrane region" description="Helical" evidence="6">
    <location>
        <begin position="80"/>
        <end position="99"/>
    </location>
</feature>
<evidence type="ECO:0000256" key="6">
    <source>
        <dbReference type="SAM" id="Phobius"/>
    </source>
</evidence>
<dbReference type="KEGG" id="mmas:MYMAC_001676"/>